<evidence type="ECO:0000256" key="1">
    <source>
        <dbReference type="ARBA" id="ARBA00008045"/>
    </source>
</evidence>
<dbReference type="InterPro" id="IPR027235">
    <property type="entry name" value="PFD2"/>
</dbReference>
<keyword evidence="3" id="KW-0143">Chaperone</keyword>
<evidence type="ECO:0000313" key="6">
    <source>
        <dbReference type="EMBL" id="KIH59115.1"/>
    </source>
</evidence>
<organism evidence="6 7">
    <name type="scientific">Ancylostoma duodenale</name>
    <dbReference type="NCBI Taxonomy" id="51022"/>
    <lineage>
        <taxon>Eukaryota</taxon>
        <taxon>Metazoa</taxon>
        <taxon>Ecdysozoa</taxon>
        <taxon>Nematoda</taxon>
        <taxon>Chromadorea</taxon>
        <taxon>Rhabditida</taxon>
        <taxon>Rhabditina</taxon>
        <taxon>Rhabditomorpha</taxon>
        <taxon>Strongyloidea</taxon>
        <taxon>Ancylostomatidae</taxon>
        <taxon>Ancylostomatinae</taxon>
        <taxon>Ancylostoma</taxon>
    </lineage>
</organism>
<dbReference type="InterPro" id="IPR009053">
    <property type="entry name" value="Prefoldin"/>
</dbReference>
<evidence type="ECO:0000256" key="4">
    <source>
        <dbReference type="ARBA" id="ARBA00024667"/>
    </source>
</evidence>
<protein>
    <submittedName>
        <fullName evidence="6">Prefoldin subunit</fullName>
    </submittedName>
</protein>
<keyword evidence="7" id="KW-1185">Reference proteome</keyword>
<evidence type="ECO:0000256" key="3">
    <source>
        <dbReference type="ARBA" id="ARBA00023186"/>
    </source>
</evidence>
<dbReference type="GO" id="GO:0016272">
    <property type="term" value="C:prefoldin complex"/>
    <property type="evidence" value="ECO:0007669"/>
    <property type="project" value="InterPro"/>
</dbReference>
<dbReference type="Gene3D" id="1.10.287.370">
    <property type="match status" value="1"/>
</dbReference>
<feature type="coiled-coil region" evidence="5">
    <location>
        <begin position="8"/>
        <end position="42"/>
    </location>
</feature>
<dbReference type="CDD" id="cd23163">
    <property type="entry name" value="Prefoldin_2"/>
    <property type="match status" value="1"/>
</dbReference>
<comment type="subunit">
    <text evidence="2">Heterohexamer of two PFD-alpha type and four PFD-beta type subunits.</text>
</comment>
<proteinExistence type="inferred from homology"/>
<evidence type="ECO:0000256" key="5">
    <source>
        <dbReference type="SAM" id="Coils"/>
    </source>
</evidence>
<dbReference type="Proteomes" id="UP000054047">
    <property type="component" value="Unassembled WGS sequence"/>
</dbReference>
<accession>A0A0C2GDA8</accession>
<comment type="similarity">
    <text evidence="1">Belongs to the prefoldin subunit beta family.</text>
</comment>
<dbReference type="SUPFAM" id="SSF46579">
    <property type="entry name" value="Prefoldin"/>
    <property type="match status" value="1"/>
</dbReference>
<evidence type="ECO:0000313" key="7">
    <source>
        <dbReference type="Proteomes" id="UP000054047"/>
    </source>
</evidence>
<dbReference type="GO" id="GO:0051082">
    <property type="term" value="F:unfolded protein binding"/>
    <property type="evidence" value="ECO:0007669"/>
    <property type="project" value="InterPro"/>
</dbReference>
<dbReference type="PANTHER" id="PTHR13303">
    <property type="entry name" value="PREFOLDIN SUBUNIT 2"/>
    <property type="match status" value="1"/>
</dbReference>
<dbReference type="EMBL" id="KN732317">
    <property type="protein sequence ID" value="KIH59115.1"/>
    <property type="molecule type" value="Genomic_DNA"/>
</dbReference>
<gene>
    <name evidence="6" type="ORF">ANCDUO_10665</name>
</gene>
<dbReference type="OrthoDB" id="29646at2759"/>
<comment type="function">
    <text evidence="4">Binds specifically to cytosolic chaperonin (c-CPN) and transfers target proteins to it. Binds to nascent polypeptide chain and promotes folding in an environment in which there are many competing pathways for nonnative proteins.</text>
</comment>
<keyword evidence="5" id="KW-0175">Coiled coil</keyword>
<dbReference type="InterPro" id="IPR002777">
    <property type="entry name" value="PFD_beta-like"/>
</dbReference>
<sequence length="143" mass="16804">MSTLTPAEQEEQKKIVETFQRLREQQQEIAQEITRIEEEKREFGRVIELLKELDGEQKCFRLISDTLVEYTVRDVIPVLEKNLANLGVVSTELNKRLVEKGNELNAHKEKHNIRFLTEKETQEIREKQLMAIQQQQRKTAASS</sequence>
<dbReference type="GO" id="GO:0006457">
    <property type="term" value="P:protein folding"/>
    <property type="evidence" value="ECO:0007669"/>
    <property type="project" value="InterPro"/>
</dbReference>
<dbReference type="AlphaFoldDB" id="A0A0C2GDA8"/>
<evidence type="ECO:0000256" key="2">
    <source>
        <dbReference type="ARBA" id="ARBA00011695"/>
    </source>
</evidence>
<reference evidence="6 7" key="1">
    <citation type="submission" date="2013-12" db="EMBL/GenBank/DDBJ databases">
        <title>Draft genome of the parsitic nematode Ancylostoma duodenale.</title>
        <authorList>
            <person name="Mitreva M."/>
        </authorList>
    </citation>
    <scope>NUCLEOTIDE SEQUENCE [LARGE SCALE GENOMIC DNA]</scope>
    <source>
        <strain evidence="6 7">Zhejiang</strain>
    </source>
</reference>
<name>A0A0C2GDA8_9BILA</name>
<dbReference type="Pfam" id="PF01920">
    <property type="entry name" value="Prefoldin_2"/>
    <property type="match status" value="1"/>
</dbReference>